<reference evidence="2 3" key="1">
    <citation type="submission" date="2015-03" db="EMBL/GenBank/DDBJ databases">
        <authorList>
            <consortium name="Pathogen Informatics"/>
            <person name="Murphy D."/>
        </authorList>
    </citation>
    <scope>NUCLEOTIDE SEQUENCE [LARGE SCALE GENOMIC DNA]</scope>
    <source>
        <strain evidence="2 3">WP-931201</strain>
    </source>
</reference>
<dbReference type="InterPro" id="IPR012912">
    <property type="entry name" value="Plasmid_pRiA4b_Orf3-like"/>
</dbReference>
<evidence type="ECO:0000313" key="3">
    <source>
        <dbReference type="Proteomes" id="UP000047420"/>
    </source>
</evidence>
<keyword evidence="3" id="KW-1185">Reference proteome</keyword>
<dbReference type="Pfam" id="PF07929">
    <property type="entry name" value="PRiA4_ORF3"/>
    <property type="match status" value="1"/>
</dbReference>
<gene>
    <name evidence="2" type="ORF">ERS008478_02834</name>
</gene>
<organism evidence="2 3">
    <name type="scientific">Yersinia wautersii</name>
    <dbReference type="NCBI Taxonomy" id="1341643"/>
    <lineage>
        <taxon>Bacteria</taxon>
        <taxon>Pseudomonadati</taxon>
        <taxon>Pseudomonadota</taxon>
        <taxon>Gammaproteobacteria</taxon>
        <taxon>Enterobacterales</taxon>
        <taxon>Yersiniaceae</taxon>
        <taxon>Yersinia</taxon>
    </lineage>
</organism>
<dbReference type="RefSeq" id="WP_260833690.1">
    <property type="nucleotide sequence ID" value="NZ_CBLG010000111.1"/>
</dbReference>
<dbReference type="InterPro" id="IPR024047">
    <property type="entry name" value="MM3350-like_sf"/>
</dbReference>
<dbReference type="Proteomes" id="UP000047420">
    <property type="component" value="Unassembled WGS sequence"/>
</dbReference>
<proteinExistence type="predicted"/>
<dbReference type="EMBL" id="CVMG01000022">
    <property type="protein sequence ID" value="CRG51220.1"/>
    <property type="molecule type" value="Genomic_DNA"/>
</dbReference>
<name>A0ABM9TIB4_9GAMM</name>
<protein>
    <submittedName>
        <fullName evidence="2">Plasmid pRiA4b ORF-3-like protein</fullName>
    </submittedName>
</protein>
<dbReference type="Gene3D" id="3.10.290.30">
    <property type="entry name" value="MM3350-like"/>
    <property type="match status" value="1"/>
</dbReference>
<comment type="caution">
    <text evidence="2">The sequence shown here is derived from an EMBL/GenBank/DDBJ whole genome shotgun (WGS) entry which is preliminary data.</text>
</comment>
<accession>A0ABM9TIB4</accession>
<evidence type="ECO:0000313" key="2">
    <source>
        <dbReference type="EMBL" id="CRG51220.1"/>
    </source>
</evidence>
<dbReference type="SUPFAM" id="SSF159941">
    <property type="entry name" value="MM3350-like"/>
    <property type="match status" value="1"/>
</dbReference>
<sequence length="122" mass="13892">MIGDFDFDAGDRFTYEYNFFEHWLHEIRIEAIHEDSTLKTPFCISGHGMPGATIADEADKTLAFLEAIVNADDAATVGDIRPFIDDLDAIRFNRNEINRQLGKLDLASPTLEPGMFWLGRRR</sequence>
<evidence type="ECO:0000259" key="1">
    <source>
        <dbReference type="Pfam" id="PF07929"/>
    </source>
</evidence>
<feature type="domain" description="Plasmid pRiA4b Orf3-like" evidence="1">
    <location>
        <begin position="4"/>
        <end position="92"/>
    </location>
</feature>